<dbReference type="InterPro" id="IPR036890">
    <property type="entry name" value="HATPase_C_sf"/>
</dbReference>
<dbReference type="Pfam" id="PF02518">
    <property type="entry name" value="HATPase_c"/>
    <property type="match status" value="1"/>
</dbReference>
<dbReference type="OrthoDB" id="227596at2"/>
<dbReference type="Pfam" id="PF07730">
    <property type="entry name" value="HisKA_3"/>
    <property type="match status" value="1"/>
</dbReference>
<dbReference type="Proteomes" id="UP000198415">
    <property type="component" value="Unassembled WGS sequence"/>
</dbReference>
<keyword evidence="5" id="KW-0547">Nucleotide-binding</keyword>
<evidence type="ECO:0000256" key="6">
    <source>
        <dbReference type="ARBA" id="ARBA00022777"/>
    </source>
</evidence>
<keyword evidence="9" id="KW-1133">Transmembrane helix</keyword>
<dbReference type="CDD" id="cd16917">
    <property type="entry name" value="HATPase_UhpB-NarQ-NarX-like"/>
    <property type="match status" value="1"/>
</dbReference>
<dbReference type="InterPro" id="IPR050482">
    <property type="entry name" value="Sensor_HK_TwoCompSys"/>
</dbReference>
<evidence type="ECO:0000256" key="3">
    <source>
        <dbReference type="ARBA" id="ARBA00022553"/>
    </source>
</evidence>
<sequence length="372" mass="39077">MSWARFGQPARADLALATLLAVAAAVGSGVAARLGHAAVPLDRTGYTLVIVAALALAVRRRWPLVTLAVTGLCAAGYLAVGYAYGPILLLVMFAVYSAVRHAPTRAALWCAGAVLSLLLIHLFTSDGRPGWPGVVPVVAWVVVPASVGYGLRLRQAAAQQARVETIRQRVDDERLRIAQEVHDIVGHGLAAIKMQADIALHVLDRNPGHARPALEAISRSSRQALDELRSTLAATRRVDGDEHNPPTGLGGLDQLLRRMADAGVRVDLRTHGEPGTLLPAAVDLAAYRVAQESLTNVLRHGGGGQADLTIRYEPDGIAITVSNPLTGTPAAGTGSGIAGMRARVEALGGQVTAGPRDERFEVHVRLPLGDPA</sequence>
<keyword evidence="12" id="KW-1185">Reference proteome</keyword>
<dbReference type="EMBL" id="FZNR01000019">
    <property type="protein sequence ID" value="SNS59920.1"/>
    <property type="molecule type" value="Genomic_DNA"/>
</dbReference>
<protein>
    <recommendedName>
        <fullName evidence="2">histidine kinase</fullName>
        <ecNumber evidence="2">2.7.13.3</ecNumber>
    </recommendedName>
</protein>
<name>A0A239FSV5_9ACTN</name>
<keyword evidence="8" id="KW-0902">Two-component regulatory system</keyword>
<proteinExistence type="predicted"/>
<feature type="transmembrane region" description="Helical" evidence="9">
    <location>
        <begin position="106"/>
        <end position="124"/>
    </location>
</feature>
<dbReference type="Gene3D" id="1.20.5.1930">
    <property type="match status" value="1"/>
</dbReference>
<dbReference type="GO" id="GO:0046983">
    <property type="term" value="F:protein dimerization activity"/>
    <property type="evidence" value="ECO:0007669"/>
    <property type="project" value="InterPro"/>
</dbReference>
<evidence type="ECO:0000256" key="4">
    <source>
        <dbReference type="ARBA" id="ARBA00022679"/>
    </source>
</evidence>
<keyword evidence="6 11" id="KW-0418">Kinase</keyword>
<evidence type="ECO:0000256" key="9">
    <source>
        <dbReference type="SAM" id="Phobius"/>
    </source>
</evidence>
<accession>A0A239FSV5</accession>
<dbReference type="SMART" id="SM00387">
    <property type="entry name" value="HATPase_c"/>
    <property type="match status" value="1"/>
</dbReference>
<evidence type="ECO:0000259" key="10">
    <source>
        <dbReference type="SMART" id="SM00387"/>
    </source>
</evidence>
<organism evidence="11 12">
    <name type="scientific">Actinoplanes regularis</name>
    <dbReference type="NCBI Taxonomy" id="52697"/>
    <lineage>
        <taxon>Bacteria</taxon>
        <taxon>Bacillati</taxon>
        <taxon>Actinomycetota</taxon>
        <taxon>Actinomycetes</taxon>
        <taxon>Micromonosporales</taxon>
        <taxon>Micromonosporaceae</taxon>
        <taxon>Actinoplanes</taxon>
    </lineage>
</organism>
<dbReference type="EC" id="2.7.13.3" evidence="2"/>
<feature type="domain" description="Histidine kinase/HSP90-like ATPase" evidence="10">
    <location>
        <begin position="281"/>
        <end position="370"/>
    </location>
</feature>
<feature type="transmembrane region" description="Helical" evidence="9">
    <location>
        <begin position="61"/>
        <end position="94"/>
    </location>
</feature>
<dbReference type="PANTHER" id="PTHR24421">
    <property type="entry name" value="NITRATE/NITRITE SENSOR PROTEIN NARX-RELATED"/>
    <property type="match status" value="1"/>
</dbReference>
<evidence type="ECO:0000256" key="1">
    <source>
        <dbReference type="ARBA" id="ARBA00000085"/>
    </source>
</evidence>
<keyword evidence="7" id="KW-0067">ATP-binding</keyword>
<keyword evidence="4" id="KW-0808">Transferase</keyword>
<gene>
    <name evidence="11" type="ORF">SAMN06264365_11934</name>
</gene>
<dbReference type="GO" id="GO:0005524">
    <property type="term" value="F:ATP binding"/>
    <property type="evidence" value="ECO:0007669"/>
    <property type="project" value="UniProtKB-KW"/>
</dbReference>
<comment type="catalytic activity">
    <reaction evidence="1">
        <text>ATP + protein L-histidine = ADP + protein N-phospho-L-histidine.</text>
        <dbReference type="EC" id="2.7.13.3"/>
    </reaction>
</comment>
<evidence type="ECO:0000256" key="7">
    <source>
        <dbReference type="ARBA" id="ARBA00022840"/>
    </source>
</evidence>
<dbReference type="Gene3D" id="3.30.565.10">
    <property type="entry name" value="Histidine kinase-like ATPase, C-terminal domain"/>
    <property type="match status" value="1"/>
</dbReference>
<reference evidence="11 12" key="1">
    <citation type="submission" date="2017-06" db="EMBL/GenBank/DDBJ databases">
        <authorList>
            <person name="Kim H.J."/>
            <person name="Triplett B.A."/>
        </authorList>
    </citation>
    <scope>NUCLEOTIDE SEQUENCE [LARGE SCALE GENOMIC DNA]</scope>
    <source>
        <strain evidence="11 12">DSM 43151</strain>
    </source>
</reference>
<dbReference type="PANTHER" id="PTHR24421:SF10">
    <property type="entry name" value="NITRATE_NITRITE SENSOR PROTEIN NARQ"/>
    <property type="match status" value="1"/>
</dbReference>
<dbReference type="GO" id="GO:0000155">
    <property type="term" value="F:phosphorelay sensor kinase activity"/>
    <property type="evidence" value="ECO:0007669"/>
    <property type="project" value="InterPro"/>
</dbReference>
<dbReference type="SUPFAM" id="SSF55874">
    <property type="entry name" value="ATPase domain of HSP90 chaperone/DNA topoisomerase II/histidine kinase"/>
    <property type="match status" value="1"/>
</dbReference>
<dbReference type="GO" id="GO:0016020">
    <property type="term" value="C:membrane"/>
    <property type="evidence" value="ECO:0007669"/>
    <property type="project" value="InterPro"/>
</dbReference>
<dbReference type="RefSeq" id="WP_089297436.1">
    <property type="nucleotide sequence ID" value="NZ_BOMU01000086.1"/>
</dbReference>
<evidence type="ECO:0000313" key="11">
    <source>
        <dbReference type="EMBL" id="SNS59920.1"/>
    </source>
</evidence>
<dbReference type="InterPro" id="IPR003594">
    <property type="entry name" value="HATPase_dom"/>
</dbReference>
<feature type="transmembrane region" description="Helical" evidence="9">
    <location>
        <begin position="130"/>
        <end position="151"/>
    </location>
</feature>
<evidence type="ECO:0000313" key="12">
    <source>
        <dbReference type="Proteomes" id="UP000198415"/>
    </source>
</evidence>
<dbReference type="InterPro" id="IPR011712">
    <property type="entry name" value="Sig_transdc_His_kin_sub3_dim/P"/>
</dbReference>
<evidence type="ECO:0000256" key="5">
    <source>
        <dbReference type="ARBA" id="ARBA00022741"/>
    </source>
</evidence>
<keyword evidence="3" id="KW-0597">Phosphoprotein</keyword>
<evidence type="ECO:0000256" key="8">
    <source>
        <dbReference type="ARBA" id="ARBA00023012"/>
    </source>
</evidence>
<evidence type="ECO:0000256" key="2">
    <source>
        <dbReference type="ARBA" id="ARBA00012438"/>
    </source>
</evidence>
<keyword evidence="9" id="KW-0812">Transmembrane</keyword>
<keyword evidence="9" id="KW-0472">Membrane</keyword>
<dbReference type="AlphaFoldDB" id="A0A239FSV5"/>